<protein>
    <submittedName>
        <fullName evidence="5">Uncharacterized protein</fullName>
    </submittedName>
</protein>
<accession>A0A1X7UTZ7</accession>
<keyword evidence="1" id="KW-0880">Kelch repeat</keyword>
<evidence type="ECO:0000256" key="2">
    <source>
        <dbReference type="ARBA" id="ARBA00022737"/>
    </source>
</evidence>
<dbReference type="InterPro" id="IPR011043">
    <property type="entry name" value="Gal_Oxase/kelch_b-propeller"/>
</dbReference>
<organism evidence="5">
    <name type="scientific">Amphimedon queenslandica</name>
    <name type="common">Sponge</name>
    <dbReference type="NCBI Taxonomy" id="400682"/>
    <lineage>
        <taxon>Eukaryota</taxon>
        <taxon>Metazoa</taxon>
        <taxon>Porifera</taxon>
        <taxon>Demospongiae</taxon>
        <taxon>Heteroscleromorpha</taxon>
        <taxon>Haplosclerida</taxon>
        <taxon>Niphatidae</taxon>
        <taxon>Amphimedon</taxon>
    </lineage>
</organism>
<feature type="coiled-coil region" evidence="3">
    <location>
        <begin position="392"/>
        <end position="501"/>
    </location>
</feature>
<evidence type="ECO:0000256" key="1">
    <source>
        <dbReference type="ARBA" id="ARBA00022441"/>
    </source>
</evidence>
<sequence length="1087" mass="122911">MTIAVTRGYWHLLFFIIDYQPVKRSLHSTVKVGDYLYMWGGFGPGVHYDVMEVYHLPTGAWDQKPTTGTPPPGTRGYSAIAIGKNIYYFGGYDEYLHHNNVHCFNVDSFNWRELSPSSSDRGPIMKGYYGMVSAHFDGQDCLVIIGETKGSSPITTQKQLGAQYSAGGRCNEIHYYRISSDQWISPVVTGDRLPSIEDFTLTPVTNNTAVIFGGDTDNRASNKLYMISFTKTSVDILEVPNPGGSVQWPKGRAAHSSVLITTSSGPHLLMVGGSPAYDAWLLDINKRKWKELINLPDNVTKRHWHSLSVWSVTPSTNWMIEFGGIRNDLTTILSDTLVTEFRYTSDKDWSTNVIPLDQYQDQLRRRILSDWENLGLSKEVQLLRGHLQEREREFYQEQLQREIKEKEQIQQDRDKEQQQLLQEKATLTQQLDDATTLLEQAEKDKSTLELDDYEKPKVKVAEILEEKTQVEEKKQLITEDYEKLKLKVADMEEQYLKEKQIIIDDNQNLKTDISEKGKVIAKLTSQVEKQSQNEKQIITDLKKKELYIAKLVKERQERVLKQPIKETSSIGLQFNYLIPSMDSLDSSVIIAGQKLFILQGDRSHSLQWEKYGFRLECPQGAVSKDTEVAVTALAGGNFKVPKGTVLVSAVYAISVSKALLKPLVIELQHCVDLRNTSQTGCLKFVRAPLKSPYQFSIVEEGCFRVGKRYGSIKREQFSCMGIVAEMSNGDTPSDSDSEEGYETPPEGSIDDTHNDSGNGAGETSERTASPINTGLSQESVTDDSSKKVQEIESTIGASIVSNESTDEKLNEDKRVTLLYTGMMYHEEKKVNQWVTTFSVVRDLEVLQQYLGNEHPVAEKDGPIVPFKYNQPDGILQLYLQDTSSLESGWTVHPDQSPMQIHQYVVDKFIDNPMCSSIHISVYAKPGIAQDPLHCPIELTGIVPSKIIYINRTPPASHTMHSTSSSSSITSISQTRIETEEDTFRSDIAHRVMTENIILIKETQIDLYFLADKLLEKSIINGRERSQVTDEHCGLTADQRLHKLLNIIIGTIRVDGEVFGIFLDILREEGTRRTIKLADKLIEKYNYI</sequence>
<dbReference type="Pfam" id="PF24681">
    <property type="entry name" value="Kelch_KLHDC2_KLHL20_DRC7"/>
    <property type="match status" value="2"/>
</dbReference>
<reference evidence="5" key="1">
    <citation type="submission" date="2017-05" db="UniProtKB">
        <authorList>
            <consortium name="EnsemblMetazoa"/>
        </authorList>
    </citation>
    <scope>IDENTIFICATION</scope>
</reference>
<evidence type="ECO:0000313" key="5">
    <source>
        <dbReference type="EnsemblMetazoa" id="Aqu2.1.31465_001"/>
    </source>
</evidence>
<dbReference type="AlphaFoldDB" id="A0A1X7UTZ7"/>
<feature type="region of interest" description="Disordered" evidence="4">
    <location>
        <begin position="725"/>
        <end position="788"/>
    </location>
</feature>
<dbReference type="SUPFAM" id="SSF50965">
    <property type="entry name" value="Galactose oxidase, central domain"/>
    <property type="match status" value="1"/>
</dbReference>
<dbReference type="InterPro" id="IPR015915">
    <property type="entry name" value="Kelch-typ_b-propeller"/>
</dbReference>
<keyword evidence="2" id="KW-0677">Repeat</keyword>
<dbReference type="SUPFAM" id="SSF117281">
    <property type="entry name" value="Kelch motif"/>
    <property type="match status" value="1"/>
</dbReference>
<name>A0A1X7UTZ7_AMPQE</name>
<dbReference type="EnsemblMetazoa" id="Aqu2.1.31465_001">
    <property type="protein sequence ID" value="Aqu2.1.31465_001"/>
    <property type="gene ID" value="Aqu2.1.31465"/>
</dbReference>
<evidence type="ECO:0000256" key="4">
    <source>
        <dbReference type="SAM" id="MobiDB-lite"/>
    </source>
</evidence>
<feature type="compositionally biased region" description="Polar residues" evidence="4">
    <location>
        <begin position="766"/>
        <end position="779"/>
    </location>
</feature>
<proteinExistence type="predicted"/>
<dbReference type="eggNOG" id="KOG0379">
    <property type="taxonomic scope" value="Eukaryota"/>
</dbReference>
<dbReference type="Gene3D" id="2.120.10.80">
    <property type="entry name" value="Kelch-type beta propeller"/>
    <property type="match status" value="2"/>
</dbReference>
<dbReference type="OrthoDB" id="9973021at2759"/>
<dbReference type="PANTHER" id="PTHR46228">
    <property type="entry name" value="KELCH DOMAIN-CONTAINING PROTEIN"/>
    <property type="match status" value="1"/>
</dbReference>
<keyword evidence="3" id="KW-0175">Coiled coil</keyword>
<dbReference type="PANTHER" id="PTHR46228:SF2">
    <property type="entry name" value="KELCH REPEAT PROTEIN (AFU_ORTHOLOGUE AFUA_4G14350)"/>
    <property type="match status" value="1"/>
</dbReference>
<evidence type="ECO:0000256" key="3">
    <source>
        <dbReference type="SAM" id="Coils"/>
    </source>
</evidence>
<dbReference type="InParanoid" id="A0A1X7UTZ7"/>